<gene>
    <name evidence="5" type="ORF">A3A34_02795</name>
</gene>
<evidence type="ECO:0000256" key="1">
    <source>
        <dbReference type="PIRNR" id="PIRNR000124"/>
    </source>
</evidence>
<dbReference type="GO" id="GO:0016616">
    <property type="term" value="F:oxidoreductase activity, acting on the CH-OH group of donors, NAD or NADP as acceptor"/>
    <property type="evidence" value="ECO:0007669"/>
    <property type="project" value="InterPro"/>
</dbReference>
<dbReference type="GO" id="GO:0051287">
    <property type="term" value="F:NAD binding"/>
    <property type="evidence" value="ECO:0007669"/>
    <property type="project" value="InterPro"/>
</dbReference>
<dbReference type="Proteomes" id="UP000178587">
    <property type="component" value="Unassembled WGS sequence"/>
</dbReference>
<evidence type="ECO:0000259" key="4">
    <source>
        <dbReference type="Pfam" id="PF03721"/>
    </source>
</evidence>
<dbReference type="AlphaFoldDB" id="A0A1F6EIW9"/>
<organism evidence="5 6">
    <name type="scientific">Candidatus Kaiserbacteria bacterium RIFCSPLOWO2_01_FULL_50_24</name>
    <dbReference type="NCBI Taxonomy" id="1798507"/>
    <lineage>
        <taxon>Bacteria</taxon>
        <taxon>Candidatus Kaiseribacteriota</taxon>
    </lineage>
</organism>
<dbReference type="EMBL" id="MFLU01000016">
    <property type="protein sequence ID" value="OGG73580.1"/>
    <property type="molecule type" value="Genomic_DNA"/>
</dbReference>
<dbReference type="Pfam" id="PF03721">
    <property type="entry name" value="UDPG_MGDP_dh_N"/>
    <property type="match status" value="1"/>
</dbReference>
<proteinExistence type="inferred from homology"/>
<feature type="transmembrane region" description="Helical" evidence="2">
    <location>
        <begin position="15"/>
        <end position="33"/>
    </location>
</feature>
<comment type="caution">
    <text evidence="5">The sequence shown here is derived from an EMBL/GenBank/DDBJ whole genome shotgun (WGS) entry which is preliminary data.</text>
</comment>
<dbReference type="PANTHER" id="PTHR43491:SF1">
    <property type="entry name" value="UDP-N-ACETYL-D-MANNOSAMINE DEHYDROGENASE"/>
    <property type="match status" value="1"/>
</dbReference>
<dbReference type="GO" id="GO:0016628">
    <property type="term" value="F:oxidoreductase activity, acting on the CH-CH group of donors, NAD or NADP as acceptor"/>
    <property type="evidence" value="ECO:0007669"/>
    <property type="project" value="InterPro"/>
</dbReference>
<keyword evidence="2" id="KW-0812">Transmembrane</keyword>
<dbReference type="PIRSF" id="PIRSF000124">
    <property type="entry name" value="UDPglc_GDPman_dh"/>
    <property type="match status" value="1"/>
</dbReference>
<dbReference type="Pfam" id="PF00984">
    <property type="entry name" value="UDPG_MGDP_dh"/>
    <property type="match status" value="1"/>
</dbReference>
<keyword evidence="2" id="KW-0472">Membrane</keyword>
<dbReference type="InterPro" id="IPR017476">
    <property type="entry name" value="UDP-Glc/GDP-Man"/>
</dbReference>
<evidence type="ECO:0000256" key="2">
    <source>
        <dbReference type="SAM" id="Phobius"/>
    </source>
</evidence>
<dbReference type="PIRSF" id="PIRSF500136">
    <property type="entry name" value="UDP_ManNAc_DH"/>
    <property type="match status" value="1"/>
</dbReference>
<dbReference type="SUPFAM" id="SSF51735">
    <property type="entry name" value="NAD(P)-binding Rossmann-fold domains"/>
    <property type="match status" value="1"/>
</dbReference>
<evidence type="ECO:0008006" key="7">
    <source>
        <dbReference type="Google" id="ProtNLM"/>
    </source>
</evidence>
<keyword evidence="2" id="KW-1133">Transmembrane helix</keyword>
<feature type="domain" description="UDP-glucose/GDP-mannose dehydrogenase dimerisation" evidence="3">
    <location>
        <begin position="230"/>
        <end position="302"/>
    </location>
</feature>
<evidence type="ECO:0000259" key="3">
    <source>
        <dbReference type="Pfam" id="PF00984"/>
    </source>
</evidence>
<dbReference type="InterPro" id="IPR001732">
    <property type="entry name" value="UDP-Glc/GDP-Man_DH_N"/>
</dbReference>
<evidence type="ECO:0000313" key="6">
    <source>
        <dbReference type="Proteomes" id="UP000178587"/>
    </source>
</evidence>
<dbReference type="InterPro" id="IPR028359">
    <property type="entry name" value="UDP_ManNAc/GlcNAc_DH"/>
</dbReference>
<comment type="similarity">
    <text evidence="1">Belongs to the UDP-glucose/GDP-mannose dehydrogenase family.</text>
</comment>
<dbReference type="SUPFAM" id="SSF48179">
    <property type="entry name" value="6-phosphogluconate dehydrogenase C-terminal domain-like"/>
    <property type="match status" value="1"/>
</dbReference>
<dbReference type="STRING" id="1798507.A3A34_02795"/>
<dbReference type="PANTHER" id="PTHR43491">
    <property type="entry name" value="UDP-N-ACETYL-D-MANNOSAMINE DEHYDROGENASE"/>
    <property type="match status" value="1"/>
</dbReference>
<dbReference type="Gene3D" id="3.40.50.720">
    <property type="entry name" value="NAD(P)-binding Rossmann-like Domain"/>
    <property type="match status" value="2"/>
</dbReference>
<dbReference type="GO" id="GO:0000271">
    <property type="term" value="P:polysaccharide biosynthetic process"/>
    <property type="evidence" value="ECO:0007669"/>
    <property type="project" value="InterPro"/>
</dbReference>
<reference evidence="5 6" key="1">
    <citation type="journal article" date="2016" name="Nat. Commun.">
        <title>Thousands of microbial genomes shed light on interconnected biogeochemical processes in an aquifer system.</title>
        <authorList>
            <person name="Anantharaman K."/>
            <person name="Brown C.T."/>
            <person name="Hug L.A."/>
            <person name="Sharon I."/>
            <person name="Castelle C.J."/>
            <person name="Probst A.J."/>
            <person name="Thomas B.C."/>
            <person name="Singh A."/>
            <person name="Wilkins M.J."/>
            <person name="Karaoz U."/>
            <person name="Brodie E.L."/>
            <person name="Williams K.H."/>
            <person name="Hubbard S.S."/>
            <person name="Banfield J.F."/>
        </authorList>
    </citation>
    <scope>NUCLEOTIDE SEQUENCE [LARGE SCALE GENOMIC DNA]</scope>
</reference>
<accession>A0A1F6EIW9</accession>
<name>A0A1F6EIW9_9BACT</name>
<dbReference type="InterPro" id="IPR008927">
    <property type="entry name" value="6-PGluconate_DH-like_C_sf"/>
</dbReference>
<protein>
    <recommendedName>
        <fullName evidence="7">UDP-glucose/GDP-mannose dehydrogenase C-terminal domain-containing protein</fullName>
    </recommendedName>
</protein>
<feature type="domain" description="UDP-glucose/GDP-mannose dehydrogenase N-terminal" evidence="4">
    <location>
        <begin position="15"/>
        <end position="210"/>
    </location>
</feature>
<evidence type="ECO:0000313" key="5">
    <source>
        <dbReference type="EMBL" id="OGG73580.1"/>
    </source>
</evidence>
<dbReference type="InterPro" id="IPR036291">
    <property type="entry name" value="NAD(P)-bd_dom_sf"/>
</dbReference>
<sequence>MNKIIKELKYREKGVAVWGLGYIGYSSMAYFAMSGIRCVGYDTLAEKIKFINKKGKLKHKGEKSFPNLDFWLGFDVEPMFRDGLIKATSKRRVLISNDFPVHLVAVPTEKENKFGEHLPYDKHLKDVFETMATYKNVKTDYPPLVIIESTLSTHVVDDVIIPLLASKGLKVGKDILIGVAPRRDHFVDASKTLKTIPRVVGGTNKKTTELMVDVLSLVCGTVLKADDHKQATIVKSIENSYRQVDITLANQLSVAYPDLNMKKILKLVGTKWNVGTFHPSFGTGGYCLPLAPHYVLSGCKNPEALTLLKNSVDFDYDQPRRVAKSLAKRGGKSCRHTGGCVCS</sequence>
<dbReference type="InterPro" id="IPR014026">
    <property type="entry name" value="UDP-Glc/GDP-Man_DH_dimer"/>
</dbReference>